<proteinExistence type="predicted"/>
<name>A0ABU3LIH7_9FLAO</name>
<dbReference type="Proteomes" id="UP001257277">
    <property type="component" value="Unassembled WGS sequence"/>
</dbReference>
<comment type="caution">
    <text evidence="1">The sequence shown here is derived from an EMBL/GenBank/DDBJ whole genome shotgun (WGS) entry which is preliminary data.</text>
</comment>
<dbReference type="RefSeq" id="WP_349242270.1">
    <property type="nucleotide sequence ID" value="NZ_JAVTTO010000004.1"/>
</dbReference>
<dbReference type="EMBL" id="JAVTTO010000004">
    <property type="protein sequence ID" value="MDT7833019.1"/>
    <property type="molecule type" value="Genomic_DNA"/>
</dbReference>
<evidence type="ECO:0000313" key="2">
    <source>
        <dbReference type="Proteomes" id="UP001257277"/>
    </source>
</evidence>
<sequence>MKKEVFIFFLFYVVMATAQEPSSFWTKSDTLNKPRRNAVVISESILGAGALLALDRLWYADFPRSSFHFTNDNNQWKQMDKVGHIMTSYYVGKIGMEFLDWSGVREKDQLLYGATLGFSFLTAIEVLDGFSSEWGASWGDIAANAAGTGLLIGQELLWKEQRITMKYSFHQTSYAKLRPNTLGENFLQQTLKDYNGQTYWLSANIWSFNKEGTFPKWLNIAFGYGAEGMLYGENLPTNMFQQDPYRQFYLSLDVDLTKIKTKSKFLKSVFSVINFIKIPAPTLEFRTKGGIKFHYLYF</sequence>
<dbReference type="InterPro" id="IPR018736">
    <property type="entry name" value="DUF2279_periplasmic_lipo"/>
</dbReference>
<reference evidence="1 2" key="1">
    <citation type="submission" date="2023-09" db="EMBL/GenBank/DDBJ databases">
        <title>Novel taxa isolated from Blanes Bay.</title>
        <authorList>
            <person name="Rey-Velasco X."/>
            <person name="Lucena T."/>
        </authorList>
    </citation>
    <scope>NUCLEOTIDE SEQUENCE [LARGE SCALE GENOMIC DNA]</scope>
    <source>
        <strain evidence="1 2">S356</strain>
    </source>
</reference>
<evidence type="ECO:0000313" key="1">
    <source>
        <dbReference type="EMBL" id="MDT7833019.1"/>
    </source>
</evidence>
<organism evidence="1 2">
    <name type="scientific">Asprobacillus argus</name>
    <dbReference type="NCBI Taxonomy" id="3076534"/>
    <lineage>
        <taxon>Bacteria</taxon>
        <taxon>Pseudomonadati</taxon>
        <taxon>Bacteroidota</taxon>
        <taxon>Flavobacteriia</taxon>
        <taxon>Flavobacteriales</taxon>
        <taxon>Flavobacteriaceae</taxon>
        <taxon>Asprobacillus</taxon>
    </lineage>
</organism>
<dbReference type="Pfam" id="PF10043">
    <property type="entry name" value="DUF2279"/>
    <property type="match status" value="1"/>
</dbReference>
<gene>
    <name evidence="1" type="ORF">RQM59_11545</name>
</gene>
<protein>
    <submittedName>
        <fullName evidence="1">DUF2279 domain-containing protein</fullName>
    </submittedName>
</protein>
<accession>A0ABU3LIH7</accession>
<keyword evidence="2" id="KW-1185">Reference proteome</keyword>